<dbReference type="Proteomes" id="UP000001011">
    <property type="component" value="Chromosome"/>
</dbReference>
<proteinExistence type="predicted"/>
<dbReference type="GeneID" id="49786148"/>
<name>Q66BA6_YERPS</name>
<sequence length="255" mass="28037">MTEQKNNTAHITISYLRAFISSSPAIALSMLTRERALTDLAQLEGMLNSQSASISALKEQVKIASGAAMKASGYLDSIIAAIETTTHGKNCAANYADETAFNVISAIHKTESAYREALRTAEAFQKTRLKVEPTSDLFDAHSYAYFTHYAPSPGIYGLTSRRSGKATYAQYMTISSEIIDEAIRASKIHPKWPTDVVHAVSILTEESGELMKAAIEYHYNNGDIEAVREEAIQTGAMALRVLMNIDKYNRPSDEK</sequence>
<dbReference type="EMBL" id="BX936398">
    <property type="protein sequence ID" value="CAH21104.1"/>
    <property type="molecule type" value="Genomic_DNA"/>
</dbReference>
<dbReference type="KEGG" id="yps:YPTB1865"/>
<dbReference type="PATRIC" id="fig|273123.14.peg.658"/>
<dbReference type="RefSeq" id="WP_011192323.1">
    <property type="nucleotide sequence ID" value="NC_006155.1"/>
</dbReference>
<gene>
    <name evidence="1" type="ordered locus">YPTB1865</name>
</gene>
<accession>Q66BA6</accession>
<dbReference type="KEGG" id="ypo:BZ17_611"/>
<evidence type="ECO:0000313" key="1">
    <source>
        <dbReference type="EMBL" id="CAH21104.1"/>
    </source>
</evidence>
<reference evidence="1 2" key="1">
    <citation type="journal article" date="2004" name="Proc. Natl. Acad. Sci. U.S.A.">
        <title>Insights into the evolution of Yersinia pestis through whole-genome comparison with Yersinia pseudotuberculosis.</title>
        <authorList>
            <person name="Chain P.S.G."/>
            <person name="Carniel E."/>
            <person name="Larimer F.W."/>
            <person name="Lamerdin J."/>
            <person name="Stoutland P.O."/>
            <person name="Regala W.M."/>
            <person name="Georgescu A.M."/>
            <person name="Vergez L.M."/>
            <person name="Land M.L."/>
            <person name="Motin V.L."/>
            <person name="Brubaker R.R."/>
            <person name="Fowler J."/>
            <person name="Hinnebusch J."/>
            <person name="Marceau M."/>
            <person name="Medigue C."/>
            <person name="Simonet M."/>
            <person name="Chenal-Francisque V."/>
            <person name="Souza B."/>
            <person name="Dacheux D."/>
            <person name="Elliott J.M."/>
            <person name="Derbise A."/>
            <person name="Hauser L.J."/>
            <person name="Garcia E."/>
        </authorList>
    </citation>
    <scope>NUCLEOTIDE SEQUENCE [LARGE SCALE GENOMIC DNA]</scope>
    <source>
        <strain evidence="2">IP32953</strain>
    </source>
</reference>
<dbReference type="AlphaFoldDB" id="Q66BA6"/>
<evidence type="ECO:0000313" key="2">
    <source>
        <dbReference type="Proteomes" id="UP000001011"/>
    </source>
</evidence>
<protein>
    <submittedName>
        <fullName evidence="1">Uncharacterized protein</fullName>
    </submittedName>
</protein>
<organism evidence="1 2">
    <name type="scientific">Yersinia pseudotuberculosis serotype I (strain IP32953)</name>
    <dbReference type="NCBI Taxonomy" id="273123"/>
    <lineage>
        <taxon>Bacteria</taxon>
        <taxon>Pseudomonadati</taxon>
        <taxon>Pseudomonadota</taxon>
        <taxon>Gammaproteobacteria</taxon>
        <taxon>Enterobacterales</taxon>
        <taxon>Yersiniaceae</taxon>
        <taxon>Yersinia</taxon>
    </lineage>
</organism>